<protein>
    <submittedName>
        <fullName evidence="3">Sortase, marine proteobacterial type</fullName>
    </submittedName>
</protein>
<reference evidence="4" key="2">
    <citation type="submission" date="2014-05" db="EMBL/GenBank/DDBJ databases">
        <title>Draft genome sequence of Virgibacillus massiliensis Vm-5.</title>
        <authorList>
            <person name="Khelaifia S."/>
            <person name="Croce O."/>
            <person name="Lagier J.C."/>
            <person name="Raoult D."/>
        </authorList>
    </citation>
    <scope>NUCLEOTIDE SEQUENCE [LARGE SCALE GENOMIC DNA]</scope>
    <source>
        <strain evidence="4">Vm-5</strain>
    </source>
</reference>
<dbReference type="RefSeq" id="WP_021288618.1">
    <property type="nucleotide sequence ID" value="NZ_BNER01000007.1"/>
</dbReference>
<dbReference type="OrthoDB" id="525039at2"/>
<dbReference type="EMBL" id="CCDP010000002">
    <property type="protein sequence ID" value="CDQ40936.1"/>
    <property type="molecule type" value="Genomic_DNA"/>
</dbReference>
<dbReference type="eggNOG" id="COG3764">
    <property type="taxonomic scope" value="Bacteria"/>
</dbReference>
<evidence type="ECO:0000313" key="4">
    <source>
        <dbReference type="Proteomes" id="UP000028875"/>
    </source>
</evidence>
<evidence type="ECO:0000256" key="1">
    <source>
        <dbReference type="ARBA" id="ARBA00022801"/>
    </source>
</evidence>
<keyword evidence="1" id="KW-0378">Hydrolase</keyword>
<evidence type="ECO:0000313" key="3">
    <source>
        <dbReference type="EMBL" id="CDQ40936.1"/>
    </source>
</evidence>
<gene>
    <name evidence="3" type="ORF">BN990_03284</name>
</gene>
<sequence length="216" mass="23691" precursor="true">MIKYIAFVGIAICLVACSPSQNETADTSVSSNPSNSNSGMKQEQLEYNSETANVENKTSDSIIKDKEYHLTPKKITIDAIDVKSEIESVGLLDNGEMAVPEDFTKTGWFDLGTKPGNRGSAVIAGHVDDKTGPGVFFDLKDLKIGDEVNITGEDGRTLTFEVVDRQVFPKDDAPIEDIFGYTSRRMLNLITCIGTFDHSIGGRTERLVVFTELKEE</sequence>
<accession>A0A024QG53</accession>
<proteinExistence type="predicted"/>
<dbReference type="InterPro" id="IPR042001">
    <property type="entry name" value="Sortase_F"/>
</dbReference>
<dbReference type="InterPro" id="IPR005754">
    <property type="entry name" value="Sortase"/>
</dbReference>
<dbReference type="Pfam" id="PF04203">
    <property type="entry name" value="Sortase"/>
    <property type="match status" value="1"/>
</dbReference>
<reference evidence="3 4" key="1">
    <citation type="submission" date="2014-03" db="EMBL/GenBank/DDBJ databases">
        <authorList>
            <person name="Urmite Genomes U."/>
        </authorList>
    </citation>
    <scope>NUCLEOTIDE SEQUENCE [LARGE SCALE GENOMIC DNA]</scope>
    <source>
        <strain evidence="3 4">Vm-5</strain>
    </source>
</reference>
<dbReference type="InterPro" id="IPR023365">
    <property type="entry name" value="Sortase_dom-sf"/>
</dbReference>
<organism evidence="3 4">
    <name type="scientific">Virgibacillus massiliensis</name>
    <dbReference type="NCBI Taxonomy" id="1462526"/>
    <lineage>
        <taxon>Bacteria</taxon>
        <taxon>Bacillati</taxon>
        <taxon>Bacillota</taxon>
        <taxon>Bacilli</taxon>
        <taxon>Bacillales</taxon>
        <taxon>Bacillaceae</taxon>
        <taxon>Virgibacillus</taxon>
    </lineage>
</organism>
<dbReference type="GO" id="GO:0016787">
    <property type="term" value="F:hydrolase activity"/>
    <property type="evidence" value="ECO:0007669"/>
    <property type="project" value="UniProtKB-KW"/>
</dbReference>
<dbReference type="Gene3D" id="2.40.260.10">
    <property type="entry name" value="Sortase"/>
    <property type="match status" value="1"/>
</dbReference>
<evidence type="ECO:0000256" key="2">
    <source>
        <dbReference type="SAM" id="MobiDB-lite"/>
    </source>
</evidence>
<dbReference type="SUPFAM" id="SSF63817">
    <property type="entry name" value="Sortase"/>
    <property type="match status" value="1"/>
</dbReference>
<comment type="caution">
    <text evidence="3">The sequence shown here is derived from an EMBL/GenBank/DDBJ whole genome shotgun (WGS) entry which is preliminary data.</text>
</comment>
<feature type="compositionally biased region" description="Polar residues" evidence="2">
    <location>
        <begin position="39"/>
        <end position="58"/>
    </location>
</feature>
<dbReference type="CDD" id="cd05829">
    <property type="entry name" value="Sortase_F"/>
    <property type="match status" value="1"/>
</dbReference>
<dbReference type="AlphaFoldDB" id="A0A024QG53"/>
<keyword evidence="4" id="KW-1185">Reference proteome</keyword>
<feature type="compositionally biased region" description="Low complexity" evidence="2">
    <location>
        <begin position="28"/>
        <end position="38"/>
    </location>
</feature>
<feature type="region of interest" description="Disordered" evidence="2">
    <location>
        <begin position="23"/>
        <end position="58"/>
    </location>
</feature>
<dbReference type="Proteomes" id="UP000028875">
    <property type="component" value="Unassembled WGS sequence"/>
</dbReference>
<dbReference type="STRING" id="1462526.BN990_03284"/>
<name>A0A024QG53_9BACI</name>